<evidence type="ECO:0008006" key="4">
    <source>
        <dbReference type="Google" id="ProtNLM"/>
    </source>
</evidence>
<feature type="chain" id="PRO_5013323448" description="TonB C-terminal domain-containing protein" evidence="1">
    <location>
        <begin position="22"/>
        <end position="174"/>
    </location>
</feature>
<accession>A0A1Z4BLQ0</accession>
<name>A0A1Z4BLQ0_9FLAO</name>
<protein>
    <recommendedName>
        <fullName evidence="4">TonB C-terminal domain-containing protein</fullName>
    </recommendedName>
</protein>
<keyword evidence="3" id="KW-1185">Reference proteome</keyword>
<evidence type="ECO:0000313" key="2">
    <source>
        <dbReference type="EMBL" id="ASF42172.1"/>
    </source>
</evidence>
<reference evidence="3" key="1">
    <citation type="submission" date="2017-06" db="EMBL/GenBank/DDBJ databases">
        <title>Complete genome sequence of Capnocytophaga sp. KCOM 1579 (=ChDC OS43) isolated from a human refractory periapical abscess lesion.</title>
        <authorList>
            <person name="Kook J.-K."/>
            <person name="Park S.-N."/>
            <person name="Lim Y.K."/>
            <person name="Roh H."/>
        </authorList>
    </citation>
    <scope>NUCLEOTIDE SEQUENCE [LARGE SCALE GENOMIC DNA]</scope>
    <source>
        <strain evidence="3">ChDC OS43</strain>
    </source>
</reference>
<dbReference type="Proteomes" id="UP000197007">
    <property type="component" value="Chromosome"/>
</dbReference>
<feature type="signal peptide" evidence="1">
    <location>
        <begin position="1"/>
        <end position="21"/>
    </location>
</feature>
<organism evidence="2 3">
    <name type="scientific">Capnocytophaga endodontalis</name>
    <dbReference type="NCBI Taxonomy" id="2708117"/>
    <lineage>
        <taxon>Bacteria</taxon>
        <taxon>Pseudomonadati</taxon>
        <taxon>Bacteroidota</taxon>
        <taxon>Flavobacteriia</taxon>
        <taxon>Flavobacteriales</taxon>
        <taxon>Flavobacteriaceae</taxon>
        <taxon>Capnocytophaga</taxon>
    </lineage>
</organism>
<keyword evidence="1" id="KW-0732">Signal</keyword>
<evidence type="ECO:0000313" key="3">
    <source>
        <dbReference type="Proteomes" id="UP000197007"/>
    </source>
</evidence>
<dbReference type="EMBL" id="CP022022">
    <property type="protein sequence ID" value="ASF42172.1"/>
    <property type="molecule type" value="Genomic_DNA"/>
</dbReference>
<sequence length="174" mass="19894">MNIIMKKLLFILCLFPLLMQAQDKEEAIMVLPDLLVKGEVVNGQQTNTLIVTNYLNGSLLSKGSKTPAVFCNDSDEYKRYFKDLLYCVVHLKGHVQGCFFVDFVIKKRKITISYIQGFDEDVIKEEIASIFKKIKIISPARNEKGKAIKTKGFLLIRYDVQTSSPEDLFYQKGI</sequence>
<dbReference type="AlphaFoldDB" id="A0A1Z4BLQ0"/>
<gene>
    <name evidence="2" type="ORF">CBG49_03210</name>
</gene>
<evidence type="ECO:0000256" key="1">
    <source>
        <dbReference type="SAM" id="SignalP"/>
    </source>
</evidence>
<dbReference type="KEGG" id="capn:CBG49_03210"/>
<proteinExistence type="predicted"/>